<name>A0A2P2NL45_RHIMU</name>
<dbReference type="EMBL" id="GGEC01062661">
    <property type="protein sequence ID" value="MBX43145.1"/>
    <property type="molecule type" value="Transcribed_RNA"/>
</dbReference>
<proteinExistence type="predicted"/>
<accession>A0A2P2NL45</accession>
<sequence length="12" mass="1409">MWPETMSGVEKN</sequence>
<reference evidence="1" key="1">
    <citation type="submission" date="2018-02" db="EMBL/GenBank/DDBJ databases">
        <title>Rhizophora mucronata_Transcriptome.</title>
        <authorList>
            <person name="Meera S.P."/>
            <person name="Sreeshan A."/>
            <person name="Augustine A."/>
        </authorList>
    </citation>
    <scope>NUCLEOTIDE SEQUENCE</scope>
    <source>
        <tissue evidence="1">Leaf</tissue>
    </source>
</reference>
<evidence type="ECO:0000313" key="1">
    <source>
        <dbReference type="EMBL" id="MBX43145.1"/>
    </source>
</evidence>
<protein>
    <submittedName>
        <fullName evidence="1">Uncharacterized protein</fullName>
    </submittedName>
</protein>
<organism evidence="1">
    <name type="scientific">Rhizophora mucronata</name>
    <name type="common">Asiatic mangrove</name>
    <dbReference type="NCBI Taxonomy" id="61149"/>
    <lineage>
        <taxon>Eukaryota</taxon>
        <taxon>Viridiplantae</taxon>
        <taxon>Streptophyta</taxon>
        <taxon>Embryophyta</taxon>
        <taxon>Tracheophyta</taxon>
        <taxon>Spermatophyta</taxon>
        <taxon>Magnoliopsida</taxon>
        <taxon>eudicotyledons</taxon>
        <taxon>Gunneridae</taxon>
        <taxon>Pentapetalae</taxon>
        <taxon>rosids</taxon>
        <taxon>fabids</taxon>
        <taxon>Malpighiales</taxon>
        <taxon>Rhizophoraceae</taxon>
        <taxon>Rhizophora</taxon>
    </lineage>
</organism>